<dbReference type="Gene3D" id="3.30.420.40">
    <property type="match status" value="2"/>
</dbReference>
<dbReference type="GO" id="GO:0005524">
    <property type="term" value="F:ATP binding"/>
    <property type="evidence" value="ECO:0007669"/>
    <property type="project" value="UniProtKB-KW"/>
</dbReference>
<evidence type="ECO:0000256" key="2">
    <source>
        <dbReference type="ARBA" id="ARBA00022741"/>
    </source>
</evidence>
<protein>
    <submittedName>
        <fullName evidence="4">Uncharacterized protein</fullName>
    </submittedName>
</protein>
<dbReference type="PANTHER" id="PTHR19375">
    <property type="entry name" value="HEAT SHOCK PROTEIN 70KDA"/>
    <property type="match status" value="1"/>
</dbReference>
<sequence length="676" mass="77756">MDLILGIDFGTTNTVISYFENNKPNILYDGIYKSIKSKIGIKNDQYSFGNSVSLNSDKIIHSFKIKLENLDNELLLFFDYLKKIVYKKFPNYNLKTVITVPSNFNDLQREIIRKNFINAGFDVIRIINEPSAAALAYGLTKTGIDEEKILVLDIGGGTLDLTLLLKDEGFFEVIHSVGLNDLGGNNFTQVIYDAILKQYKDFEDLNQLWYACQNAKEKLSWVDNYEIKLANLIYNVNIKKFENLCNPLIEKLENLLNDIKNKYTDINYIIMVGNTSKIPLIKVIVEKIFNITPWLHPNLESVVAEGACLYGAILENVYKSDHNVVLVDVLPLSLGVETADGNFSVIIPKDTPLPVKRKQRYTTDNPSENSVKIKVYQGERIIANKNTLIGEFVFDKISTGGTPQIEIIFKVDSNSIITVTVIDKKSEIEKNILIKDIPKLNYEEINNIIKLANRSNELDQEEITLQNRIYLLNTKIEIAMNNIKLNHLLEEDKKQELLNELCLIESKMNDANNTILLNLLAEIDDKFTNWVQNNVSEDINEVNDMEKLMIMELKDELHNKVIFLLTKNPEWEEYLNPIIEKLTLTNVSLEYLQDKLETIKELDDEEVVSYKDQLNNLCLFIKTQIEEGTINIDNSELSKLIDLVNDSLELLENKENNIDWEIKLNDFNQQCEIFKH</sequence>
<dbReference type="InterPro" id="IPR018181">
    <property type="entry name" value="Heat_shock_70_CS"/>
</dbReference>
<dbReference type="PROSITE" id="PS00329">
    <property type="entry name" value="HSP70_2"/>
    <property type="match status" value="1"/>
</dbReference>
<dbReference type="SUPFAM" id="SSF100920">
    <property type="entry name" value="Heat shock protein 70kD (HSP70), peptide-binding domain"/>
    <property type="match status" value="1"/>
</dbReference>
<dbReference type="Gene3D" id="3.90.640.10">
    <property type="entry name" value="Actin, Chain A, domain 4"/>
    <property type="match status" value="1"/>
</dbReference>
<dbReference type="PRINTS" id="PR00301">
    <property type="entry name" value="HEATSHOCK70"/>
</dbReference>
<evidence type="ECO:0000313" key="4">
    <source>
        <dbReference type="EMBL" id="QHT13148.1"/>
    </source>
</evidence>
<accession>A0A6C0D8M5</accession>
<keyword evidence="2" id="KW-0547">Nucleotide-binding</keyword>
<name>A0A6C0D8M5_9ZZZZ</name>
<dbReference type="InterPro" id="IPR043129">
    <property type="entry name" value="ATPase_NBD"/>
</dbReference>
<dbReference type="AlphaFoldDB" id="A0A6C0D8M5"/>
<dbReference type="FunFam" id="3.30.420.40:FF:000028">
    <property type="entry name" value="heat shock 70 kDa protein-like"/>
    <property type="match status" value="1"/>
</dbReference>
<keyword evidence="3" id="KW-0067">ATP-binding</keyword>
<dbReference type="GO" id="GO:0140662">
    <property type="term" value="F:ATP-dependent protein folding chaperone"/>
    <property type="evidence" value="ECO:0007669"/>
    <property type="project" value="InterPro"/>
</dbReference>
<dbReference type="InterPro" id="IPR013126">
    <property type="entry name" value="Hsp_70_fam"/>
</dbReference>
<proteinExistence type="inferred from homology"/>
<evidence type="ECO:0000256" key="3">
    <source>
        <dbReference type="ARBA" id="ARBA00022840"/>
    </source>
</evidence>
<comment type="similarity">
    <text evidence="1">Belongs to the heat shock protein 70 family.</text>
</comment>
<dbReference type="Pfam" id="PF00012">
    <property type="entry name" value="HSP70"/>
    <property type="match status" value="1"/>
</dbReference>
<reference evidence="4" key="1">
    <citation type="journal article" date="2020" name="Nature">
        <title>Giant virus diversity and host interactions through global metagenomics.</title>
        <authorList>
            <person name="Schulz F."/>
            <person name="Roux S."/>
            <person name="Paez-Espino D."/>
            <person name="Jungbluth S."/>
            <person name="Walsh D.A."/>
            <person name="Denef V.J."/>
            <person name="McMahon K.D."/>
            <person name="Konstantinidis K.T."/>
            <person name="Eloe-Fadrosh E.A."/>
            <person name="Kyrpides N.C."/>
            <person name="Woyke T."/>
        </authorList>
    </citation>
    <scope>NUCLEOTIDE SEQUENCE</scope>
    <source>
        <strain evidence="4">GVMAG-M-3300023174-131</strain>
    </source>
</reference>
<evidence type="ECO:0000256" key="1">
    <source>
        <dbReference type="ARBA" id="ARBA00007381"/>
    </source>
</evidence>
<organism evidence="4">
    <name type="scientific">viral metagenome</name>
    <dbReference type="NCBI Taxonomy" id="1070528"/>
    <lineage>
        <taxon>unclassified sequences</taxon>
        <taxon>metagenomes</taxon>
        <taxon>organismal metagenomes</taxon>
    </lineage>
</organism>
<dbReference type="EMBL" id="MN739563">
    <property type="protein sequence ID" value="QHT13148.1"/>
    <property type="molecule type" value="Genomic_DNA"/>
</dbReference>
<dbReference type="InterPro" id="IPR029047">
    <property type="entry name" value="HSP70_peptide-bd_sf"/>
</dbReference>
<dbReference type="Gene3D" id="2.60.34.10">
    <property type="entry name" value="Substrate Binding Domain Of DNAk, Chain A, domain 1"/>
    <property type="match status" value="1"/>
</dbReference>
<dbReference type="SUPFAM" id="SSF53067">
    <property type="entry name" value="Actin-like ATPase domain"/>
    <property type="match status" value="1"/>
</dbReference>